<dbReference type="InterPro" id="IPR038354">
    <property type="entry name" value="VKOR_sf"/>
</dbReference>
<dbReference type="CDD" id="cd12922">
    <property type="entry name" value="VKOR_5"/>
    <property type="match status" value="1"/>
</dbReference>
<feature type="transmembrane region" description="Helical" evidence="10">
    <location>
        <begin position="12"/>
        <end position="31"/>
    </location>
</feature>
<dbReference type="Pfam" id="PF07884">
    <property type="entry name" value="VKOR"/>
    <property type="match status" value="1"/>
</dbReference>
<dbReference type="EMBL" id="AP027728">
    <property type="protein sequence ID" value="BDZ37970.1"/>
    <property type="molecule type" value="Genomic_DNA"/>
</dbReference>
<evidence type="ECO:0000256" key="2">
    <source>
        <dbReference type="ARBA" id="ARBA00006214"/>
    </source>
</evidence>
<name>A0ABN6WZW2_9MICO</name>
<comment type="similarity">
    <text evidence="2">Belongs to the VKOR family.</text>
</comment>
<evidence type="ECO:0000313" key="12">
    <source>
        <dbReference type="EMBL" id="BDZ37970.1"/>
    </source>
</evidence>
<evidence type="ECO:0000259" key="11">
    <source>
        <dbReference type="SMART" id="SM00756"/>
    </source>
</evidence>
<evidence type="ECO:0000256" key="3">
    <source>
        <dbReference type="ARBA" id="ARBA00022692"/>
    </source>
</evidence>
<feature type="transmembrane region" description="Helical" evidence="10">
    <location>
        <begin position="123"/>
        <end position="147"/>
    </location>
</feature>
<keyword evidence="7 10" id="KW-0472">Membrane</keyword>
<reference evidence="13" key="1">
    <citation type="journal article" date="2019" name="Int. J. Syst. Evol. Microbiol.">
        <title>The Global Catalogue of Microorganisms (GCM) 10K type strain sequencing project: providing services to taxonomists for standard genome sequencing and annotation.</title>
        <authorList>
            <consortium name="The Broad Institute Genomics Platform"/>
            <consortium name="The Broad Institute Genome Sequencing Center for Infectious Disease"/>
            <person name="Wu L."/>
            <person name="Ma J."/>
        </authorList>
    </citation>
    <scope>NUCLEOTIDE SEQUENCE [LARGE SCALE GENOMIC DNA]</scope>
    <source>
        <strain evidence="13">NBRC 106310</strain>
    </source>
</reference>
<comment type="subcellular location">
    <subcellularLocation>
        <location evidence="1">Membrane</location>
        <topology evidence="1">Multi-pass membrane protein</topology>
    </subcellularLocation>
</comment>
<feature type="transmembrane region" description="Helical" evidence="10">
    <location>
        <begin position="168"/>
        <end position="192"/>
    </location>
</feature>
<keyword evidence="6" id="KW-0560">Oxidoreductase</keyword>
<keyword evidence="5 10" id="KW-1133">Transmembrane helix</keyword>
<dbReference type="SMART" id="SM00756">
    <property type="entry name" value="VKc"/>
    <property type="match status" value="1"/>
</dbReference>
<keyword evidence="8" id="KW-1015">Disulfide bond</keyword>
<sequence length="203" mass="22279">MTAQRTRHIGYGIWLIVASLAGWWAAFQLTMDKFISLENPDAVLSCNVSIFVQCTKNLDSWQGAVFGFPNPLIGVTGWMAVLVMGVAVLAGVRFPRWFWALFGLGIAFAFVFIAWLIGQSFFALHTLCPWCGLTYLVVIPTFLTTVVELGRNGTFSKKRSVQQAFGRLMAWTPLASIVAFAIIVVLAQIAGIDLLGEVGRMLA</sequence>
<proteinExistence type="inferred from homology"/>
<gene>
    <name evidence="12" type="ORF">GCM10025863_05840</name>
</gene>
<feature type="transmembrane region" description="Helical" evidence="10">
    <location>
        <begin position="71"/>
        <end position="90"/>
    </location>
</feature>
<feature type="domain" description="Vitamin K epoxide reductase" evidence="11">
    <location>
        <begin position="8"/>
        <end position="149"/>
    </location>
</feature>
<evidence type="ECO:0000256" key="1">
    <source>
        <dbReference type="ARBA" id="ARBA00004141"/>
    </source>
</evidence>
<evidence type="ECO:0000313" key="13">
    <source>
        <dbReference type="Proteomes" id="UP001321543"/>
    </source>
</evidence>
<dbReference type="Gene3D" id="1.20.1440.130">
    <property type="entry name" value="VKOR domain"/>
    <property type="match status" value="1"/>
</dbReference>
<keyword evidence="3 10" id="KW-0812">Transmembrane</keyword>
<dbReference type="InterPro" id="IPR012932">
    <property type="entry name" value="VKOR"/>
</dbReference>
<keyword evidence="4" id="KW-0874">Quinone</keyword>
<keyword evidence="13" id="KW-1185">Reference proteome</keyword>
<evidence type="ECO:0000256" key="10">
    <source>
        <dbReference type="SAM" id="Phobius"/>
    </source>
</evidence>
<evidence type="ECO:0000256" key="8">
    <source>
        <dbReference type="ARBA" id="ARBA00023157"/>
    </source>
</evidence>
<evidence type="ECO:0000256" key="5">
    <source>
        <dbReference type="ARBA" id="ARBA00022989"/>
    </source>
</evidence>
<feature type="transmembrane region" description="Helical" evidence="10">
    <location>
        <begin position="97"/>
        <end position="117"/>
    </location>
</feature>
<accession>A0ABN6WZW2</accession>
<evidence type="ECO:0000256" key="6">
    <source>
        <dbReference type="ARBA" id="ARBA00023002"/>
    </source>
</evidence>
<organism evidence="12 13">
    <name type="scientific">Microbacterium suwonense</name>
    <dbReference type="NCBI Taxonomy" id="683047"/>
    <lineage>
        <taxon>Bacteria</taxon>
        <taxon>Bacillati</taxon>
        <taxon>Actinomycetota</taxon>
        <taxon>Actinomycetes</taxon>
        <taxon>Micrococcales</taxon>
        <taxon>Microbacteriaceae</taxon>
        <taxon>Microbacterium</taxon>
    </lineage>
</organism>
<dbReference type="Proteomes" id="UP001321543">
    <property type="component" value="Chromosome"/>
</dbReference>
<evidence type="ECO:0000256" key="9">
    <source>
        <dbReference type="ARBA" id="ARBA00023284"/>
    </source>
</evidence>
<evidence type="ECO:0000256" key="4">
    <source>
        <dbReference type="ARBA" id="ARBA00022719"/>
    </source>
</evidence>
<keyword evidence="9" id="KW-0676">Redox-active center</keyword>
<dbReference type="InterPro" id="IPR041714">
    <property type="entry name" value="VKOR_Actinobacteria"/>
</dbReference>
<evidence type="ECO:0000256" key="7">
    <source>
        <dbReference type="ARBA" id="ARBA00023136"/>
    </source>
</evidence>
<protein>
    <recommendedName>
        <fullName evidence="11">Vitamin K epoxide reductase domain-containing protein</fullName>
    </recommendedName>
</protein>
<dbReference type="RefSeq" id="WP_286301812.1">
    <property type="nucleotide sequence ID" value="NZ_AP027728.1"/>
</dbReference>